<reference evidence="1" key="1">
    <citation type="submission" date="2018-02" db="EMBL/GenBank/DDBJ databases">
        <title>Rhizophora mucronata_Transcriptome.</title>
        <authorList>
            <person name="Meera S.P."/>
            <person name="Sreeshan A."/>
            <person name="Augustine A."/>
        </authorList>
    </citation>
    <scope>NUCLEOTIDE SEQUENCE</scope>
    <source>
        <tissue evidence="1">Leaf</tissue>
    </source>
</reference>
<dbReference type="EMBL" id="GGEC01089328">
    <property type="protein sequence ID" value="MBX69812.1"/>
    <property type="molecule type" value="Transcribed_RNA"/>
</dbReference>
<sequence>MKIIALFVTMMHGPTLMNISLYLIPVCIPYV</sequence>
<proteinExistence type="predicted"/>
<protein>
    <submittedName>
        <fullName evidence="1">Uncharacterized protein</fullName>
    </submittedName>
</protein>
<name>A0A2P2QS02_RHIMU</name>
<dbReference type="AlphaFoldDB" id="A0A2P2QS02"/>
<accession>A0A2P2QS02</accession>
<evidence type="ECO:0000313" key="1">
    <source>
        <dbReference type="EMBL" id="MBX69812.1"/>
    </source>
</evidence>
<organism evidence="1">
    <name type="scientific">Rhizophora mucronata</name>
    <name type="common">Asiatic mangrove</name>
    <dbReference type="NCBI Taxonomy" id="61149"/>
    <lineage>
        <taxon>Eukaryota</taxon>
        <taxon>Viridiplantae</taxon>
        <taxon>Streptophyta</taxon>
        <taxon>Embryophyta</taxon>
        <taxon>Tracheophyta</taxon>
        <taxon>Spermatophyta</taxon>
        <taxon>Magnoliopsida</taxon>
        <taxon>eudicotyledons</taxon>
        <taxon>Gunneridae</taxon>
        <taxon>Pentapetalae</taxon>
        <taxon>rosids</taxon>
        <taxon>fabids</taxon>
        <taxon>Malpighiales</taxon>
        <taxon>Rhizophoraceae</taxon>
        <taxon>Rhizophora</taxon>
    </lineage>
</organism>